<organism evidence="5 7">
    <name type="scientific">Xiamenia xianingshaonis</name>
    <dbReference type="NCBI Taxonomy" id="2682776"/>
    <lineage>
        <taxon>Bacteria</taxon>
        <taxon>Bacillati</taxon>
        <taxon>Actinomycetota</taxon>
        <taxon>Coriobacteriia</taxon>
        <taxon>Eggerthellales</taxon>
        <taxon>Eggerthellaceae</taxon>
        <taxon>Xiamenia</taxon>
    </lineage>
</organism>
<evidence type="ECO:0000313" key="4">
    <source>
        <dbReference type="EMBL" id="NHM14070.1"/>
    </source>
</evidence>
<dbReference type="Gene3D" id="3.10.450.40">
    <property type="match status" value="2"/>
</dbReference>
<gene>
    <name evidence="4" type="ORF">GMI68_04705</name>
    <name evidence="5" type="ORF">J7S26_06080</name>
</gene>
<name>A0A9E6STY5_9ACTN</name>
<feature type="signal peptide" evidence="2">
    <location>
        <begin position="1"/>
        <end position="30"/>
    </location>
</feature>
<dbReference type="RefSeq" id="WP_166339196.1">
    <property type="nucleotide sequence ID" value="NZ_CP072829.1"/>
</dbReference>
<feature type="compositionally biased region" description="Low complexity" evidence="1">
    <location>
        <begin position="51"/>
        <end position="69"/>
    </location>
</feature>
<evidence type="ECO:0000256" key="2">
    <source>
        <dbReference type="SAM" id="SignalP"/>
    </source>
</evidence>
<protein>
    <submittedName>
        <fullName evidence="5">PepSY domain-containing protein</fullName>
    </submittedName>
</protein>
<evidence type="ECO:0000313" key="5">
    <source>
        <dbReference type="EMBL" id="QTU83935.1"/>
    </source>
</evidence>
<evidence type="ECO:0000313" key="7">
    <source>
        <dbReference type="Proteomes" id="UP000671910"/>
    </source>
</evidence>
<feature type="domain" description="PepSY" evidence="3">
    <location>
        <begin position="97"/>
        <end position="158"/>
    </location>
</feature>
<dbReference type="InterPro" id="IPR025711">
    <property type="entry name" value="PepSY"/>
</dbReference>
<sequence>MGKNQSASLHRTLPTLALSALLGVVVMTPAAGCASGADNSGSTGGNAPAEAQQKPASDQQQDSASATDQNTQERAATGADDKSMKDAGNAQGADGIMSQDEALDVALAEVGLTAADVTVTKNALEVDDGIETYDIEFASQTDQFDFTINAKTGAVLERKVEAVSTTSGNVADAIPEDEAKTIAAERAGVPEGSATFTEVKLEQDDGVAVYDITLTDGTTKYECTLDAKSGQVIDFSSEAIQGSAS</sequence>
<feature type="domain" description="PepSY" evidence="3">
    <location>
        <begin position="173"/>
        <end position="234"/>
    </location>
</feature>
<proteinExistence type="predicted"/>
<keyword evidence="6" id="KW-1185">Reference proteome</keyword>
<feature type="region of interest" description="Disordered" evidence="1">
    <location>
        <begin position="35"/>
        <end position="93"/>
    </location>
</feature>
<dbReference type="EMBL" id="WPCR01000005">
    <property type="protein sequence ID" value="NHM14070.1"/>
    <property type="molecule type" value="Genomic_DNA"/>
</dbReference>
<dbReference type="Proteomes" id="UP000671910">
    <property type="component" value="Chromosome"/>
</dbReference>
<evidence type="ECO:0000313" key="6">
    <source>
        <dbReference type="Proteomes" id="UP000636394"/>
    </source>
</evidence>
<dbReference type="EMBL" id="CP072829">
    <property type="protein sequence ID" value="QTU83935.1"/>
    <property type="molecule type" value="Genomic_DNA"/>
</dbReference>
<evidence type="ECO:0000259" key="3">
    <source>
        <dbReference type="Pfam" id="PF03413"/>
    </source>
</evidence>
<feature type="chain" id="PRO_5039360597" evidence="2">
    <location>
        <begin position="31"/>
        <end position="245"/>
    </location>
</feature>
<reference evidence="5" key="2">
    <citation type="submission" date="2021-04" db="EMBL/GenBank/DDBJ databases">
        <title>Novel species in family Eggerthellaceae.</title>
        <authorList>
            <person name="Zhang G."/>
        </authorList>
    </citation>
    <scope>NUCLEOTIDE SEQUENCE</scope>
    <source>
        <strain evidence="5">Zg-886</strain>
    </source>
</reference>
<accession>A0A9E6STY5</accession>
<dbReference type="Proteomes" id="UP000636394">
    <property type="component" value="Unassembled WGS sequence"/>
</dbReference>
<reference evidence="4 6" key="1">
    <citation type="submission" date="2019-11" db="EMBL/GenBank/DDBJ databases">
        <title>Eggerthellaceae novel genus isolated from the rectal contents of marmort.</title>
        <authorList>
            <person name="Zhang G."/>
        </authorList>
    </citation>
    <scope>NUCLEOTIDE SEQUENCE [LARGE SCALE GENOMIC DNA]</scope>
    <source>
        <strain evidence="4">Zg-886</strain>
        <strain evidence="6">zg-886</strain>
    </source>
</reference>
<evidence type="ECO:0000256" key="1">
    <source>
        <dbReference type="SAM" id="MobiDB-lite"/>
    </source>
</evidence>
<keyword evidence="2" id="KW-0732">Signal</keyword>
<dbReference type="KEGG" id="ebz:J7S26_06080"/>
<dbReference type="AlphaFoldDB" id="A0A9E6STY5"/>
<dbReference type="Pfam" id="PF03413">
    <property type="entry name" value="PepSY"/>
    <property type="match status" value="2"/>
</dbReference>